<dbReference type="GO" id="GO:0009055">
    <property type="term" value="F:electron transfer activity"/>
    <property type="evidence" value="ECO:0007669"/>
    <property type="project" value="InterPro"/>
</dbReference>
<name>A0A6J0N747_RAPSA</name>
<evidence type="ECO:0000256" key="10">
    <source>
        <dbReference type="SAM" id="MobiDB-lite"/>
    </source>
</evidence>
<dbReference type="InterPro" id="IPR041846">
    <property type="entry name" value="ENL_dom"/>
</dbReference>
<dbReference type="GeneID" id="108851553"/>
<dbReference type="PROSITE" id="PS51485">
    <property type="entry name" value="PHYTOCYANIN"/>
    <property type="match status" value="1"/>
</dbReference>
<keyword evidence="2" id="KW-1003">Cell membrane</keyword>
<dbReference type="OrthoDB" id="1937044at2759"/>
<comment type="subcellular location">
    <subcellularLocation>
        <location evidence="1">Cell membrane</location>
        <topology evidence="1">Lipid-anchor</topology>
        <topology evidence="1">GPI-anchor</topology>
    </subcellularLocation>
</comment>
<feature type="domain" description="Phytocyanin" evidence="12">
    <location>
        <begin position="27"/>
        <end position="131"/>
    </location>
</feature>
<evidence type="ECO:0000256" key="11">
    <source>
        <dbReference type="SAM" id="SignalP"/>
    </source>
</evidence>
<feature type="chain" id="PRO_5026860399" evidence="11">
    <location>
        <begin position="23"/>
        <end position="191"/>
    </location>
</feature>
<evidence type="ECO:0000256" key="8">
    <source>
        <dbReference type="ARBA" id="ARBA00023288"/>
    </source>
</evidence>
<evidence type="ECO:0000313" key="14">
    <source>
        <dbReference type="RefSeq" id="XP_018480502.1"/>
    </source>
</evidence>
<dbReference type="CDD" id="cd11019">
    <property type="entry name" value="OsENODL1_like"/>
    <property type="match status" value="1"/>
</dbReference>
<dbReference type="InterPro" id="IPR039391">
    <property type="entry name" value="Phytocyanin-like"/>
</dbReference>
<dbReference type="PANTHER" id="PTHR33021">
    <property type="entry name" value="BLUE COPPER PROTEIN"/>
    <property type="match status" value="1"/>
</dbReference>
<evidence type="ECO:0000259" key="12">
    <source>
        <dbReference type="PROSITE" id="PS51485"/>
    </source>
</evidence>
<evidence type="ECO:0000256" key="7">
    <source>
        <dbReference type="ARBA" id="ARBA00023180"/>
    </source>
</evidence>
<evidence type="ECO:0000256" key="6">
    <source>
        <dbReference type="ARBA" id="ARBA00023157"/>
    </source>
</evidence>
<dbReference type="PANTHER" id="PTHR33021:SF540">
    <property type="entry name" value="EARLY NODULIN-LIKE PROTEIN 12"/>
    <property type="match status" value="1"/>
</dbReference>
<keyword evidence="8" id="KW-0449">Lipoprotein</keyword>
<dbReference type="Pfam" id="PF02298">
    <property type="entry name" value="Cu_bind_like"/>
    <property type="match status" value="1"/>
</dbReference>
<evidence type="ECO:0000256" key="4">
    <source>
        <dbReference type="ARBA" id="ARBA00022729"/>
    </source>
</evidence>
<evidence type="ECO:0000256" key="1">
    <source>
        <dbReference type="ARBA" id="ARBA00004609"/>
    </source>
</evidence>
<evidence type="ECO:0000256" key="9">
    <source>
        <dbReference type="ARBA" id="ARBA00035011"/>
    </source>
</evidence>
<proteinExistence type="inferred from homology"/>
<organism evidence="13 14">
    <name type="scientific">Raphanus sativus</name>
    <name type="common">Radish</name>
    <name type="synonym">Raphanus raphanistrum var. sativus</name>
    <dbReference type="NCBI Taxonomy" id="3726"/>
    <lineage>
        <taxon>Eukaryota</taxon>
        <taxon>Viridiplantae</taxon>
        <taxon>Streptophyta</taxon>
        <taxon>Embryophyta</taxon>
        <taxon>Tracheophyta</taxon>
        <taxon>Spermatophyta</taxon>
        <taxon>Magnoliopsida</taxon>
        <taxon>eudicotyledons</taxon>
        <taxon>Gunneridae</taxon>
        <taxon>Pentapetalae</taxon>
        <taxon>rosids</taxon>
        <taxon>malvids</taxon>
        <taxon>Brassicales</taxon>
        <taxon>Brassicaceae</taxon>
        <taxon>Brassiceae</taxon>
        <taxon>Raphanus</taxon>
    </lineage>
</organism>
<dbReference type="InterPro" id="IPR008972">
    <property type="entry name" value="Cupredoxin"/>
</dbReference>
<dbReference type="GO" id="GO:0005886">
    <property type="term" value="C:plasma membrane"/>
    <property type="evidence" value="ECO:0007669"/>
    <property type="project" value="UniProtKB-SubCell"/>
</dbReference>
<dbReference type="RefSeq" id="XP_018480502.1">
    <property type="nucleotide sequence ID" value="XM_018625000.1"/>
</dbReference>
<keyword evidence="6" id="KW-1015">Disulfide bond</keyword>
<sequence>MGIIVPVLTLVYLLLTTTVSHAASKPRMILVGGYVGSWKVPDSPSNTLNHWAEANRFKVGDVLVWAYDAKVDSVLQVTKEDYDSCDTSKPLKQFNDGDTKFKLDNSGPYFFISGAPGSCTKGEKIHLVVLAERNNVGAGSRDVGSPKVSPVSSTPAFTHAPAPAPAPNAAVGLNVGSGLFLTAVAIGLAMA</sequence>
<dbReference type="InterPro" id="IPR003245">
    <property type="entry name" value="Phytocyanin_dom"/>
</dbReference>
<comment type="similarity">
    <text evidence="9">Belongs to the early nodulin-like (ENODL) family.</text>
</comment>
<gene>
    <name evidence="14" type="primary">LOC108851553</name>
</gene>
<keyword evidence="13" id="KW-1185">Reference proteome</keyword>
<dbReference type="FunFam" id="2.60.40.420:FF:000010">
    <property type="entry name" value="Early nodulin-like protein 1"/>
    <property type="match status" value="1"/>
</dbReference>
<keyword evidence="4 11" id="KW-0732">Signal</keyword>
<keyword evidence="7" id="KW-0325">Glycoprotein</keyword>
<dbReference type="KEGG" id="rsz:108851553"/>
<dbReference type="GO" id="GO:0098552">
    <property type="term" value="C:side of membrane"/>
    <property type="evidence" value="ECO:0007669"/>
    <property type="project" value="UniProtKB-KW"/>
</dbReference>
<keyword evidence="5" id="KW-0472">Membrane</keyword>
<evidence type="ECO:0000256" key="3">
    <source>
        <dbReference type="ARBA" id="ARBA00022622"/>
    </source>
</evidence>
<evidence type="ECO:0000313" key="13">
    <source>
        <dbReference type="Proteomes" id="UP000504610"/>
    </source>
</evidence>
<dbReference type="Proteomes" id="UP000504610">
    <property type="component" value="Unplaced"/>
</dbReference>
<feature type="signal peptide" evidence="11">
    <location>
        <begin position="1"/>
        <end position="22"/>
    </location>
</feature>
<evidence type="ECO:0000256" key="5">
    <source>
        <dbReference type="ARBA" id="ARBA00023136"/>
    </source>
</evidence>
<protein>
    <submittedName>
        <fullName evidence="14">Early nodulin-like protein 11</fullName>
    </submittedName>
</protein>
<evidence type="ECO:0000256" key="2">
    <source>
        <dbReference type="ARBA" id="ARBA00022475"/>
    </source>
</evidence>
<reference evidence="14" key="1">
    <citation type="submission" date="2025-08" db="UniProtKB">
        <authorList>
            <consortium name="RefSeq"/>
        </authorList>
    </citation>
    <scope>IDENTIFICATION</scope>
    <source>
        <tissue evidence="14">Leaf</tissue>
    </source>
</reference>
<dbReference type="Gene3D" id="2.60.40.420">
    <property type="entry name" value="Cupredoxins - blue copper proteins"/>
    <property type="match status" value="1"/>
</dbReference>
<accession>A0A6J0N747</accession>
<dbReference type="AlphaFoldDB" id="A0A6J0N747"/>
<dbReference type="SUPFAM" id="SSF49503">
    <property type="entry name" value="Cupredoxins"/>
    <property type="match status" value="1"/>
</dbReference>
<keyword evidence="3" id="KW-0336">GPI-anchor</keyword>
<feature type="region of interest" description="Disordered" evidence="10">
    <location>
        <begin position="138"/>
        <end position="161"/>
    </location>
</feature>